<protein>
    <submittedName>
        <fullName evidence="1">Uncharacterized protein</fullName>
    </submittedName>
</protein>
<accession>A0A485LZ71</accession>
<dbReference type="InterPro" id="IPR045750">
    <property type="entry name" value="DUF6178"/>
</dbReference>
<organism evidence="1">
    <name type="scientific">anaerobic digester metagenome</name>
    <dbReference type="NCBI Taxonomy" id="1263854"/>
    <lineage>
        <taxon>unclassified sequences</taxon>
        <taxon>metagenomes</taxon>
        <taxon>ecological metagenomes</taxon>
    </lineage>
</organism>
<dbReference type="EMBL" id="CAADRM010000084">
    <property type="protein sequence ID" value="VFU13782.1"/>
    <property type="molecule type" value="Genomic_DNA"/>
</dbReference>
<reference evidence="1" key="1">
    <citation type="submission" date="2019-03" db="EMBL/GenBank/DDBJ databases">
        <authorList>
            <person name="Hao L."/>
        </authorList>
    </citation>
    <scope>NUCLEOTIDE SEQUENCE</scope>
</reference>
<dbReference type="Pfam" id="PF19676">
    <property type="entry name" value="DUF6178"/>
    <property type="match status" value="1"/>
</dbReference>
<proteinExistence type="predicted"/>
<sequence>MNTKLTLKSELSRVLATTSADRARAIIDSPFTRQILERLSPQETFMLIKDSWGTDSQILLQYVTPETISHIIDMDCWDKDTLSVSALLDWLWEIYNASVDSLQIALEALDLDILILLYQSYIDVVQVVPTDERIPDLLDAGYESLDDNYFFLIKIEDEKTQLLKDMLSLIFTHYQDTYYSIMEGVIWELKSYIEENIYEKRSLRLMELGFPPPDEAMSIYRRVHSKNLLNQGLSKEKVPHMDKGRSILPAVYLDHLSRNTDLIASSLAQTSRETQERFMVEMIYLSNKIVMADYRPLNEVEELKSSIDKASAISSLGLAVAMKSGGRSAGEILDTMNAETLFSLGYNAILDQQLRLKKTLRSVDLAMVPENLSLCAEGLLKKRPLFKDREFSSLEDLEEVTHTVDMISTLATIMDALKWRESRDSLSGTNTGPAIDMETFILTVLAVNFLEKRTWFRPLGRDELVEFIQSVTRLDERGRRVFVPEFGRSLQDFLASLAPEIERQSIEDAAGLLLNRFEDELSGISRIEELDPRFITCFVVRV</sequence>
<name>A0A485LZ71_9ZZZZ</name>
<dbReference type="AlphaFoldDB" id="A0A485LZ71"/>
<gene>
    <name evidence="1" type="ORF">SCFA_220028</name>
</gene>
<evidence type="ECO:0000313" key="1">
    <source>
        <dbReference type="EMBL" id="VFU13782.1"/>
    </source>
</evidence>